<dbReference type="InterPro" id="IPR053842">
    <property type="entry name" value="NikA-like"/>
</dbReference>
<reference evidence="2 3" key="1">
    <citation type="submission" date="2015-10" db="EMBL/GenBank/DDBJ databases">
        <title>The world's first case of liver abscess caused by Pannonibacter phragmitetus.</title>
        <authorList>
            <person name="Ming D."/>
            <person name="Wang M."/>
            <person name="Zhou Y."/>
            <person name="Jiang T."/>
            <person name="Hu S."/>
        </authorList>
    </citation>
    <scope>NUCLEOTIDE SEQUENCE [LARGE SCALE GENOMIC DNA]</scope>
    <source>
        <strain evidence="2 3">31801</strain>
    </source>
</reference>
<name>A0A0U3PEX5_9HYPH</name>
<dbReference type="KEGG" id="pphr:APZ00_10270"/>
<evidence type="ECO:0000313" key="3">
    <source>
        <dbReference type="Proteomes" id="UP000064921"/>
    </source>
</evidence>
<dbReference type="Proteomes" id="UP000064921">
    <property type="component" value="Chromosome"/>
</dbReference>
<protein>
    <submittedName>
        <fullName evidence="2">Uncharacterized protein</fullName>
    </submittedName>
</protein>
<proteinExistence type="predicted"/>
<evidence type="ECO:0000256" key="1">
    <source>
        <dbReference type="SAM" id="MobiDB-lite"/>
    </source>
</evidence>
<dbReference type="Pfam" id="PF21983">
    <property type="entry name" value="NikA-like"/>
    <property type="match status" value="1"/>
</dbReference>
<feature type="region of interest" description="Disordered" evidence="1">
    <location>
        <begin position="162"/>
        <end position="183"/>
    </location>
</feature>
<evidence type="ECO:0000313" key="2">
    <source>
        <dbReference type="EMBL" id="ALV27395.1"/>
    </source>
</evidence>
<sequence>MARPTLDPQRRRSETLNLRLSPTEMYDLRRRAAEAGVTLAEYARATLTGRRPKSKPVKDRVMSALLYELSSIATNLSQLEDATGEANFAQWARYVGGELVERVTDRQDLTPLIEEHLEAINGAGHMVNAMARRANMGKELDAGEVEETLSILGRVLEPVHKAVKRPAKSGGKEPDPGDGRDAL</sequence>
<gene>
    <name evidence="2" type="ORF">APZ00_10270</name>
</gene>
<keyword evidence="3" id="KW-1185">Reference proteome</keyword>
<dbReference type="RefSeq" id="WP_058898874.1">
    <property type="nucleotide sequence ID" value="NZ_CP013068.1"/>
</dbReference>
<dbReference type="AlphaFoldDB" id="A0A0U3PEX5"/>
<feature type="compositionally biased region" description="Basic and acidic residues" evidence="1">
    <location>
        <begin position="170"/>
        <end position="183"/>
    </location>
</feature>
<organism evidence="2 3">
    <name type="scientific">Pannonibacter phragmitetus</name>
    <dbReference type="NCBI Taxonomy" id="121719"/>
    <lineage>
        <taxon>Bacteria</taxon>
        <taxon>Pseudomonadati</taxon>
        <taxon>Pseudomonadota</taxon>
        <taxon>Alphaproteobacteria</taxon>
        <taxon>Hyphomicrobiales</taxon>
        <taxon>Stappiaceae</taxon>
        <taxon>Pannonibacter</taxon>
    </lineage>
</organism>
<accession>A0A0U3PEX5</accession>
<dbReference type="EMBL" id="CP013068">
    <property type="protein sequence ID" value="ALV27395.1"/>
    <property type="molecule type" value="Genomic_DNA"/>
</dbReference>